<gene>
    <name evidence="7" type="ORF">LTR84_009751</name>
</gene>
<dbReference type="SUPFAM" id="SSF50630">
    <property type="entry name" value="Acid proteases"/>
    <property type="match status" value="1"/>
</dbReference>
<dbReference type="PROSITE" id="PS51767">
    <property type="entry name" value="PEPTIDASE_A1"/>
    <property type="match status" value="1"/>
</dbReference>
<evidence type="ECO:0000313" key="7">
    <source>
        <dbReference type="EMBL" id="KAK5059868.1"/>
    </source>
</evidence>
<dbReference type="GeneID" id="89977909"/>
<keyword evidence="4" id="KW-0645">Protease</keyword>
<evidence type="ECO:0000256" key="1">
    <source>
        <dbReference type="ARBA" id="ARBA00007447"/>
    </source>
</evidence>
<keyword evidence="2 4" id="KW-0064">Aspartyl protease</keyword>
<dbReference type="RefSeq" id="XP_064709689.1">
    <property type="nucleotide sequence ID" value="XM_064853290.1"/>
</dbReference>
<proteinExistence type="inferred from homology"/>
<comment type="similarity">
    <text evidence="1 4">Belongs to the peptidase A1 family.</text>
</comment>
<accession>A0AAV9NJM0</accession>
<dbReference type="PRINTS" id="PR00792">
    <property type="entry name" value="PEPSIN"/>
</dbReference>
<dbReference type="PANTHER" id="PTHR47966:SF65">
    <property type="entry name" value="ASPARTIC-TYPE ENDOPEPTIDASE"/>
    <property type="match status" value="1"/>
</dbReference>
<evidence type="ECO:0000256" key="3">
    <source>
        <dbReference type="PIRSR" id="PIRSR601461-2"/>
    </source>
</evidence>
<keyword evidence="4" id="KW-0378">Hydrolase</keyword>
<keyword evidence="3" id="KW-1015">Disulfide bond</keyword>
<dbReference type="InterPro" id="IPR032861">
    <property type="entry name" value="TAXi_N"/>
</dbReference>
<protein>
    <recommendedName>
        <fullName evidence="6">Peptidase A1 domain-containing protein</fullName>
    </recommendedName>
</protein>
<dbReference type="GO" id="GO:0004190">
    <property type="term" value="F:aspartic-type endopeptidase activity"/>
    <property type="evidence" value="ECO:0007669"/>
    <property type="project" value="UniProtKB-KW"/>
</dbReference>
<dbReference type="InterPro" id="IPR021109">
    <property type="entry name" value="Peptidase_aspartic_dom_sf"/>
</dbReference>
<feature type="signal peptide" evidence="5">
    <location>
        <begin position="1"/>
        <end position="27"/>
    </location>
</feature>
<feature type="domain" description="Peptidase A1" evidence="6">
    <location>
        <begin position="72"/>
        <end position="333"/>
    </location>
</feature>
<keyword evidence="8" id="KW-1185">Reference proteome</keyword>
<evidence type="ECO:0000256" key="5">
    <source>
        <dbReference type="SAM" id="SignalP"/>
    </source>
</evidence>
<feature type="disulfide bond" evidence="3">
    <location>
        <begin position="263"/>
        <end position="298"/>
    </location>
</feature>
<comment type="caution">
    <text evidence="7">The sequence shown here is derived from an EMBL/GenBank/DDBJ whole genome shotgun (WGS) entry which is preliminary data.</text>
</comment>
<dbReference type="EMBL" id="JAVRRD010000004">
    <property type="protein sequence ID" value="KAK5059868.1"/>
    <property type="molecule type" value="Genomic_DNA"/>
</dbReference>
<evidence type="ECO:0000313" key="8">
    <source>
        <dbReference type="Proteomes" id="UP001358417"/>
    </source>
</evidence>
<keyword evidence="5" id="KW-0732">Signal</keyword>
<dbReference type="InterPro" id="IPR001461">
    <property type="entry name" value="Aspartic_peptidase_A1"/>
</dbReference>
<evidence type="ECO:0000256" key="4">
    <source>
        <dbReference type="RuleBase" id="RU000454"/>
    </source>
</evidence>
<dbReference type="InterPro" id="IPR033121">
    <property type="entry name" value="PEPTIDASE_A1"/>
</dbReference>
<sequence length="338" mass="36541">MYSFNFCISIFLTTLSLRLFSLAPVQAIPINNIAERDREARTLRMPIRRQFFSISKRSNVLSSILKNQEWQYLIDVKVGTPPQSLSLALDTGSSDTWVFSPEACVNDAKCAGSFDPAESSTLVELSAGSFAISYNDKSHVEGDFITDDLGVGGTTISSLTMGLVRTDALTGTILFGGYDTRMFQGHLTVMPTLPNTNGVISTFLVSLFSLSAIYNGKTTTFTASTFSGAALLDSGTALTWVPSAIYAELANYFGADSDGLVDCSLGQTKGHVSFEFAGVVIQVPFSELSLYDSTTHTCSFGFYDGGTLLILGDTFLRSAYVYYDLGNNQIGLAQTVYE</sequence>
<evidence type="ECO:0000256" key="2">
    <source>
        <dbReference type="ARBA" id="ARBA00022750"/>
    </source>
</evidence>
<evidence type="ECO:0000259" key="6">
    <source>
        <dbReference type="PROSITE" id="PS51767"/>
    </source>
</evidence>
<feature type="chain" id="PRO_5043687362" description="Peptidase A1 domain-containing protein" evidence="5">
    <location>
        <begin position="28"/>
        <end position="338"/>
    </location>
</feature>
<dbReference type="InterPro" id="IPR001969">
    <property type="entry name" value="Aspartic_peptidase_AS"/>
</dbReference>
<reference evidence="7 8" key="1">
    <citation type="submission" date="2023-08" db="EMBL/GenBank/DDBJ databases">
        <title>Black Yeasts Isolated from many extreme environments.</title>
        <authorList>
            <person name="Coleine C."/>
            <person name="Stajich J.E."/>
            <person name="Selbmann L."/>
        </authorList>
    </citation>
    <scope>NUCLEOTIDE SEQUENCE [LARGE SCALE GENOMIC DNA]</scope>
    <source>
        <strain evidence="7 8">CCFEE 5792</strain>
    </source>
</reference>
<organism evidence="7 8">
    <name type="scientific">Exophiala bonariae</name>
    <dbReference type="NCBI Taxonomy" id="1690606"/>
    <lineage>
        <taxon>Eukaryota</taxon>
        <taxon>Fungi</taxon>
        <taxon>Dikarya</taxon>
        <taxon>Ascomycota</taxon>
        <taxon>Pezizomycotina</taxon>
        <taxon>Eurotiomycetes</taxon>
        <taxon>Chaetothyriomycetidae</taxon>
        <taxon>Chaetothyriales</taxon>
        <taxon>Herpotrichiellaceae</taxon>
        <taxon>Exophiala</taxon>
    </lineage>
</organism>
<name>A0AAV9NJM0_9EURO</name>
<dbReference type="Pfam" id="PF00026">
    <property type="entry name" value="Asp"/>
    <property type="match status" value="1"/>
</dbReference>
<dbReference type="GO" id="GO:0006508">
    <property type="term" value="P:proteolysis"/>
    <property type="evidence" value="ECO:0007669"/>
    <property type="project" value="UniProtKB-KW"/>
</dbReference>
<dbReference type="PROSITE" id="PS00141">
    <property type="entry name" value="ASP_PROTEASE"/>
    <property type="match status" value="2"/>
</dbReference>
<dbReference type="Gene3D" id="2.40.70.10">
    <property type="entry name" value="Acid Proteases"/>
    <property type="match status" value="2"/>
</dbReference>
<dbReference type="AlphaFoldDB" id="A0AAV9NJM0"/>
<dbReference type="PANTHER" id="PTHR47966">
    <property type="entry name" value="BETA-SITE APP-CLEAVING ENZYME, ISOFORM A-RELATED"/>
    <property type="match status" value="1"/>
</dbReference>
<dbReference type="Proteomes" id="UP001358417">
    <property type="component" value="Unassembled WGS sequence"/>
</dbReference>
<dbReference type="Pfam" id="PF14543">
    <property type="entry name" value="TAXi_N"/>
    <property type="match status" value="1"/>
</dbReference>